<evidence type="ECO:0000256" key="8">
    <source>
        <dbReference type="PROSITE-ProRule" id="PRU00266"/>
    </source>
</evidence>
<dbReference type="InterPro" id="IPR036389">
    <property type="entry name" value="RNase_III_sf"/>
</dbReference>
<dbReference type="InterPro" id="IPR044444">
    <property type="entry name" value="Ribosomal_mL44_DSRM_metazoa"/>
</dbReference>
<sequence length="446" mass="47971">MMKRLRIQRLAGQLASVSAPASASRCIPSVAVSQFVRFQSTSSSSDEPASASAPAAPAPEPVVSSPPIQPPLPPPSFEDVRPVLGTNADGVSPDATSPYPSPPVSAAAKSAKLAALHARLGLSEKFPINTLARALVDPSADENPKFNNANLAYLGSTVINYHMVEYLVCKFPRLPMLILYEAVRGYAGPEALSLVAKQWGVESAIEPGGEVDPGLLQFSTDPSKGIKQQTWGNTRKEATYAEKYGWRRSVTSRIMLDDDFGDAVRSTAAARKPASEAGKLPREIVAEQRAAWMGVRADAMASFVKAVVGGIYIHRGRDAAKAFVRSHLMSRSLPLDKMFAFRLPTVELTKLCAREGFEAPVARMESETGRKSIAPVFVVGIYSGTDKLGEGAGASQQEARQKAAMNALKAWYLYSPGENVRVPTDMYHEKALPWTAPYIDIGEIVV</sequence>
<proteinExistence type="inferred from homology"/>
<feature type="compositionally biased region" description="Pro residues" evidence="9">
    <location>
        <begin position="67"/>
        <end position="76"/>
    </location>
</feature>
<dbReference type="GO" id="GO:0004525">
    <property type="term" value="F:ribonuclease III activity"/>
    <property type="evidence" value="ECO:0007669"/>
    <property type="project" value="InterPro"/>
</dbReference>
<dbReference type="GO" id="GO:0003735">
    <property type="term" value="F:structural constituent of ribosome"/>
    <property type="evidence" value="ECO:0007669"/>
    <property type="project" value="TreeGrafter"/>
</dbReference>
<dbReference type="GO" id="GO:0005739">
    <property type="term" value="C:mitochondrion"/>
    <property type="evidence" value="ECO:0007669"/>
    <property type="project" value="TreeGrafter"/>
</dbReference>
<dbReference type="PANTHER" id="PTHR11207:SF32">
    <property type="entry name" value="LARGE RIBOSOMAL SUBUNIT PROTEIN ML44"/>
    <property type="match status" value="1"/>
</dbReference>
<comment type="similarity">
    <text evidence="6">Belongs to the ribonuclease III family. Mitochondrion-specific ribosomal protein mL44 subfamily.</text>
</comment>
<evidence type="ECO:0000256" key="2">
    <source>
        <dbReference type="ARBA" id="ARBA00022884"/>
    </source>
</evidence>
<evidence type="ECO:0000313" key="12">
    <source>
        <dbReference type="EMBL" id="KKA27099.1"/>
    </source>
</evidence>
<keyword evidence="5" id="KW-0687">Ribonucleoprotein</keyword>
<evidence type="ECO:0000256" key="6">
    <source>
        <dbReference type="ARBA" id="ARBA00024034"/>
    </source>
</evidence>
<evidence type="ECO:0000256" key="7">
    <source>
        <dbReference type="ARBA" id="ARBA00035187"/>
    </source>
</evidence>
<evidence type="ECO:0000256" key="5">
    <source>
        <dbReference type="ARBA" id="ARBA00023274"/>
    </source>
</evidence>
<dbReference type="SUPFAM" id="SSF54768">
    <property type="entry name" value="dsRNA-binding domain-like"/>
    <property type="match status" value="1"/>
</dbReference>
<evidence type="ECO:0000256" key="9">
    <source>
        <dbReference type="SAM" id="MobiDB-lite"/>
    </source>
</evidence>
<dbReference type="PROSITE" id="PS50137">
    <property type="entry name" value="DS_RBD"/>
    <property type="match status" value="1"/>
</dbReference>
<dbReference type="GO" id="GO:0006396">
    <property type="term" value="P:RNA processing"/>
    <property type="evidence" value="ECO:0007669"/>
    <property type="project" value="InterPro"/>
</dbReference>
<dbReference type="GO" id="GO:0003725">
    <property type="term" value="F:double-stranded RNA binding"/>
    <property type="evidence" value="ECO:0007669"/>
    <property type="project" value="InterPro"/>
</dbReference>
<keyword evidence="3" id="KW-0689">Ribosomal protein</keyword>
<gene>
    <name evidence="12" type="ORF">TD95_001152</name>
</gene>
<comment type="caution">
    <text evidence="12">The sequence shown here is derived from an EMBL/GenBank/DDBJ whole genome shotgun (WGS) entry which is preliminary data.</text>
</comment>
<dbReference type="Gene3D" id="1.10.1520.10">
    <property type="entry name" value="Ribonuclease III domain"/>
    <property type="match status" value="1"/>
</dbReference>
<keyword evidence="4" id="KW-0496">Mitochondrion</keyword>
<dbReference type="PANTHER" id="PTHR11207">
    <property type="entry name" value="RIBONUCLEASE III"/>
    <property type="match status" value="1"/>
</dbReference>
<accession>A0A0F4Z9A8</accession>
<organism evidence="12 13">
    <name type="scientific">Thielaviopsis punctulata</name>
    <dbReference type="NCBI Taxonomy" id="72032"/>
    <lineage>
        <taxon>Eukaryota</taxon>
        <taxon>Fungi</taxon>
        <taxon>Dikarya</taxon>
        <taxon>Ascomycota</taxon>
        <taxon>Pezizomycotina</taxon>
        <taxon>Sordariomycetes</taxon>
        <taxon>Hypocreomycetidae</taxon>
        <taxon>Microascales</taxon>
        <taxon>Ceratocystidaceae</taxon>
        <taxon>Thielaviopsis</taxon>
    </lineage>
</organism>
<dbReference type="Pfam" id="PF22892">
    <property type="entry name" value="DSRM_MRPL44"/>
    <property type="match status" value="1"/>
</dbReference>
<evidence type="ECO:0000256" key="3">
    <source>
        <dbReference type="ARBA" id="ARBA00022980"/>
    </source>
</evidence>
<dbReference type="InterPro" id="IPR000999">
    <property type="entry name" value="RNase_III_dom"/>
</dbReference>
<feature type="domain" description="RNase III" evidence="11">
    <location>
        <begin position="113"/>
        <end position="205"/>
    </location>
</feature>
<dbReference type="EMBL" id="LAEV01001896">
    <property type="protein sequence ID" value="KKA27099.1"/>
    <property type="molecule type" value="Genomic_DNA"/>
</dbReference>
<reference evidence="12 13" key="1">
    <citation type="submission" date="2015-03" db="EMBL/GenBank/DDBJ databases">
        <authorList>
            <person name="Radwan O."/>
            <person name="Al-Naeli F.A."/>
            <person name="Rendon G.A."/>
            <person name="Fields C."/>
        </authorList>
    </citation>
    <scope>NUCLEOTIDE SEQUENCE [LARGE SCALE GENOMIC DNA]</scope>
    <source>
        <strain evidence="12">CR-DP1</strain>
    </source>
</reference>
<evidence type="ECO:0000259" key="11">
    <source>
        <dbReference type="PROSITE" id="PS50142"/>
    </source>
</evidence>
<keyword evidence="2 8" id="KW-0694">RNA-binding</keyword>
<evidence type="ECO:0000256" key="1">
    <source>
        <dbReference type="ARBA" id="ARBA00004173"/>
    </source>
</evidence>
<dbReference type="InterPro" id="IPR014720">
    <property type="entry name" value="dsRBD_dom"/>
</dbReference>
<dbReference type="Gene3D" id="3.30.160.20">
    <property type="match status" value="1"/>
</dbReference>
<dbReference type="SMART" id="SM00358">
    <property type="entry name" value="DSRM"/>
    <property type="match status" value="1"/>
</dbReference>
<feature type="domain" description="DRBM" evidence="10">
    <location>
        <begin position="377"/>
        <end position="413"/>
    </location>
</feature>
<dbReference type="InterPro" id="IPR044443">
    <property type="entry name" value="Ribosomal_mL44_DSRM_fung"/>
</dbReference>
<dbReference type="Proteomes" id="UP000033483">
    <property type="component" value="Unassembled WGS sequence"/>
</dbReference>
<comment type="subcellular location">
    <subcellularLocation>
        <location evidence="1">Mitochondrion</location>
    </subcellularLocation>
</comment>
<dbReference type="OrthoDB" id="67027at2759"/>
<dbReference type="PROSITE" id="PS50142">
    <property type="entry name" value="RNASE_3_2"/>
    <property type="match status" value="1"/>
</dbReference>
<feature type="compositionally biased region" description="Low complexity" evidence="9">
    <location>
        <begin position="42"/>
        <end position="66"/>
    </location>
</feature>
<dbReference type="CDD" id="cd19873">
    <property type="entry name" value="DSRM_MRPL3_like"/>
    <property type="match status" value="1"/>
</dbReference>
<protein>
    <recommendedName>
        <fullName evidence="7">Large ribosomal subunit protein mL44</fullName>
    </recommendedName>
</protein>
<evidence type="ECO:0000259" key="10">
    <source>
        <dbReference type="PROSITE" id="PS50137"/>
    </source>
</evidence>
<dbReference type="SUPFAM" id="SSF69065">
    <property type="entry name" value="RNase III domain-like"/>
    <property type="match status" value="1"/>
</dbReference>
<evidence type="ECO:0000313" key="13">
    <source>
        <dbReference type="Proteomes" id="UP000033483"/>
    </source>
</evidence>
<keyword evidence="13" id="KW-1185">Reference proteome</keyword>
<name>A0A0F4Z9A8_9PEZI</name>
<feature type="region of interest" description="Disordered" evidence="9">
    <location>
        <begin position="42"/>
        <end position="103"/>
    </location>
</feature>
<evidence type="ECO:0000256" key="4">
    <source>
        <dbReference type="ARBA" id="ARBA00023128"/>
    </source>
</evidence>
<dbReference type="AlphaFoldDB" id="A0A0F4Z9A8"/>
<dbReference type="SMART" id="SM00535">
    <property type="entry name" value="RIBOc"/>
    <property type="match status" value="1"/>
</dbReference>